<evidence type="ECO:0000313" key="3">
    <source>
        <dbReference type="Proteomes" id="UP000656804"/>
    </source>
</evidence>
<evidence type="ECO:0000256" key="1">
    <source>
        <dbReference type="PIRSR" id="PIRSR005962-1"/>
    </source>
</evidence>
<dbReference type="InterPro" id="IPR017439">
    <property type="entry name" value="Amidohydrolase"/>
</dbReference>
<sequence length="402" mass="42346">MTIEPAPSTAGESWDDALRHEVERVSPRLVELRRDLHTHPELSWGEARTTDLLASAVDDLGWRVTRMPRSGFVAELGHGGRVVALRSDIDALPVSETADLPWRSTVPGVAHACGHDVHAACLVGAAHALGALHASGDLPGTVRLFFQPAEEVMPGGALHLIGNGVLDDVDRVFGLHCDPTVDVGHAGLRLGSLTSAADLVEVRLSGPGGHTSRPHRTGDLTFALATVAKELPAVVSRRMDPRAGASVVWGMLSAGAAPNVIPERGVLAGTVRILDAVAWADCEKLVREVVTELVRPYGVAAEIEYTRGVPPVVTDAESFRLLEESVAAVLGPDGQVPAPQSLGGEDFGWYLDQVPGGMIRLGTRTPGGTTYDLHRGDLIVDEAAIGIGARLLAEAALRALRA</sequence>
<keyword evidence="1" id="KW-0479">Metal-binding</keyword>
<dbReference type="PANTHER" id="PTHR11014:SF63">
    <property type="entry name" value="METALLOPEPTIDASE, PUTATIVE (AFU_ORTHOLOGUE AFUA_6G09600)-RELATED"/>
    <property type="match status" value="1"/>
</dbReference>
<dbReference type="GO" id="GO:0046872">
    <property type="term" value="F:metal ion binding"/>
    <property type="evidence" value="ECO:0007669"/>
    <property type="project" value="UniProtKB-KW"/>
</dbReference>
<dbReference type="GO" id="GO:0016787">
    <property type="term" value="F:hydrolase activity"/>
    <property type="evidence" value="ECO:0007669"/>
    <property type="project" value="InterPro"/>
</dbReference>
<dbReference type="InterPro" id="IPR002933">
    <property type="entry name" value="Peptidase_M20"/>
</dbReference>
<feature type="binding site" evidence="1">
    <location>
        <position position="176"/>
    </location>
    <ligand>
        <name>Mn(2+)</name>
        <dbReference type="ChEBI" id="CHEBI:29035"/>
        <label>2</label>
    </ligand>
</feature>
<feature type="binding site" evidence="1">
    <location>
        <position position="151"/>
    </location>
    <ligand>
        <name>Mn(2+)</name>
        <dbReference type="ChEBI" id="CHEBI:29035"/>
        <label>2</label>
    </ligand>
</feature>
<dbReference type="NCBIfam" id="TIGR01891">
    <property type="entry name" value="amidohydrolases"/>
    <property type="match status" value="1"/>
</dbReference>
<feature type="binding site" evidence="1">
    <location>
        <position position="113"/>
    </location>
    <ligand>
        <name>Mn(2+)</name>
        <dbReference type="ChEBI" id="CHEBI:29035"/>
        <label>2</label>
    </ligand>
</feature>
<accession>A0A930Y7A1</accession>
<dbReference type="Pfam" id="PF01546">
    <property type="entry name" value="Peptidase_M20"/>
    <property type="match status" value="1"/>
</dbReference>
<keyword evidence="3" id="KW-1185">Reference proteome</keyword>
<protein>
    <submittedName>
        <fullName evidence="2">Amidohydrolase</fullName>
    </submittedName>
</protein>
<name>A0A930Y7A1_9ACTN</name>
<dbReference type="SUPFAM" id="SSF55031">
    <property type="entry name" value="Bacterial exopeptidase dimerisation domain"/>
    <property type="match status" value="1"/>
</dbReference>
<organism evidence="2 3">
    <name type="scientific">Nocardioides acrostichi</name>
    <dbReference type="NCBI Taxonomy" id="2784339"/>
    <lineage>
        <taxon>Bacteria</taxon>
        <taxon>Bacillati</taxon>
        <taxon>Actinomycetota</taxon>
        <taxon>Actinomycetes</taxon>
        <taxon>Propionibacteriales</taxon>
        <taxon>Nocardioidaceae</taxon>
        <taxon>Nocardioides</taxon>
    </lineage>
</organism>
<dbReference type="AlphaFoldDB" id="A0A930Y7A1"/>
<feature type="binding site" evidence="1">
    <location>
        <position position="374"/>
    </location>
    <ligand>
        <name>Mn(2+)</name>
        <dbReference type="ChEBI" id="CHEBI:29035"/>
        <label>2</label>
    </ligand>
</feature>
<dbReference type="PIRSF" id="PIRSF005962">
    <property type="entry name" value="Pept_M20D_amidohydro"/>
    <property type="match status" value="1"/>
</dbReference>
<dbReference type="InterPro" id="IPR036264">
    <property type="entry name" value="Bact_exopeptidase_dim_dom"/>
</dbReference>
<dbReference type="Gene3D" id="3.40.630.10">
    <property type="entry name" value="Zn peptidases"/>
    <property type="match status" value="1"/>
</dbReference>
<gene>
    <name evidence="2" type="ORF">ISG29_08760</name>
</gene>
<dbReference type="Gene3D" id="3.30.70.360">
    <property type="match status" value="1"/>
</dbReference>
<dbReference type="Proteomes" id="UP000656804">
    <property type="component" value="Unassembled WGS sequence"/>
</dbReference>
<comment type="caution">
    <text evidence="2">The sequence shown here is derived from an EMBL/GenBank/DDBJ whole genome shotgun (WGS) entry which is preliminary data.</text>
</comment>
<feature type="binding site" evidence="1">
    <location>
        <position position="115"/>
    </location>
    <ligand>
        <name>Mn(2+)</name>
        <dbReference type="ChEBI" id="CHEBI:29035"/>
        <label>2</label>
    </ligand>
</feature>
<keyword evidence="1" id="KW-0464">Manganese</keyword>
<dbReference type="PANTHER" id="PTHR11014">
    <property type="entry name" value="PEPTIDASE M20 FAMILY MEMBER"/>
    <property type="match status" value="1"/>
</dbReference>
<evidence type="ECO:0000313" key="2">
    <source>
        <dbReference type="EMBL" id="MBF4161781.1"/>
    </source>
</evidence>
<dbReference type="SUPFAM" id="SSF53187">
    <property type="entry name" value="Zn-dependent exopeptidases"/>
    <property type="match status" value="1"/>
</dbReference>
<dbReference type="RefSeq" id="WP_194503039.1">
    <property type="nucleotide sequence ID" value="NZ_JADIVZ010000003.1"/>
</dbReference>
<proteinExistence type="predicted"/>
<dbReference type="EMBL" id="JADIVZ010000003">
    <property type="protein sequence ID" value="MBF4161781.1"/>
    <property type="molecule type" value="Genomic_DNA"/>
</dbReference>
<reference evidence="2" key="1">
    <citation type="submission" date="2020-11" db="EMBL/GenBank/DDBJ databases">
        <title>Nocardioides sp. CBS4Y-1, whole genome shotgun sequence.</title>
        <authorList>
            <person name="Tuo L."/>
        </authorList>
    </citation>
    <scope>NUCLEOTIDE SEQUENCE</scope>
    <source>
        <strain evidence="2">CBS4Y-1</strain>
    </source>
</reference>
<comment type="cofactor">
    <cofactor evidence="1">
        <name>Mn(2+)</name>
        <dbReference type="ChEBI" id="CHEBI:29035"/>
    </cofactor>
    <text evidence="1">The Mn(2+) ion enhances activity.</text>
</comment>